<comment type="subcellular location">
    <subcellularLocation>
        <location evidence="2">Cytoplasm</location>
    </subcellularLocation>
    <subcellularLocation>
        <location evidence="1">Nucleus</location>
    </subcellularLocation>
</comment>
<dbReference type="Pfam" id="PF00076">
    <property type="entry name" value="RRM_1"/>
    <property type="match status" value="2"/>
</dbReference>
<keyword evidence="3" id="KW-0963">Cytoplasm</keyword>
<dbReference type="InterPro" id="IPR052462">
    <property type="entry name" value="SLIRP/GR-RBP-like"/>
</dbReference>
<evidence type="ECO:0000256" key="3">
    <source>
        <dbReference type="ARBA" id="ARBA00022490"/>
    </source>
</evidence>
<evidence type="ECO:0000313" key="10">
    <source>
        <dbReference type="Proteomes" id="UP001432322"/>
    </source>
</evidence>
<organism evidence="9 10">
    <name type="scientific">Pristionchus fissidentatus</name>
    <dbReference type="NCBI Taxonomy" id="1538716"/>
    <lineage>
        <taxon>Eukaryota</taxon>
        <taxon>Metazoa</taxon>
        <taxon>Ecdysozoa</taxon>
        <taxon>Nematoda</taxon>
        <taxon>Chromadorea</taxon>
        <taxon>Rhabditida</taxon>
        <taxon>Rhabditina</taxon>
        <taxon>Diplogasteromorpha</taxon>
        <taxon>Diplogasteroidea</taxon>
        <taxon>Neodiplogasteridae</taxon>
        <taxon>Pristionchus</taxon>
    </lineage>
</organism>
<evidence type="ECO:0000256" key="7">
    <source>
        <dbReference type="PROSITE-ProRule" id="PRU00176"/>
    </source>
</evidence>
<evidence type="ECO:0000256" key="2">
    <source>
        <dbReference type="ARBA" id="ARBA00004496"/>
    </source>
</evidence>
<feature type="non-terminal residue" evidence="9">
    <location>
        <position position="1"/>
    </location>
</feature>
<name>A0AAV5WRY8_9BILA</name>
<feature type="domain" description="RRM" evidence="8">
    <location>
        <begin position="86"/>
        <end position="163"/>
    </location>
</feature>
<gene>
    <name evidence="9" type="ORF">PFISCL1PPCAC_23781</name>
</gene>
<feature type="domain" description="RRM" evidence="8">
    <location>
        <begin position="1"/>
        <end position="76"/>
    </location>
</feature>
<evidence type="ECO:0000256" key="4">
    <source>
        <dbReference type="ARBA" id="ARBA00022737"/>
    </source>
</evidence>
<feature type="non-terminal residue" evidence="9">
    <location>
        <position position="165"/>
    </location>
</feature>
<dbReference type="Gene3D" id="3.30.70.330">
    <property type="match status" value="2"/>
</dbReference>
<dbReference type="PROSITE" id="PS50102">
    <property type="entry name" value="RRM"/>
    <property type="match status" value="2"/>
</dbReference>
<evidence type="ECO:0000256" key="6">
    <source>
        <dbReference type="ARBA" id="ARBA00023242"/>
    </source>
</evidence>
<dbReference type="PANTHER" id="PTHR48027">
    <property type="entry name" value="HETEROGENEOUS NUCLEAR RIBONUCLEOPROTEIN 87F-RELATED"/>
    <property type="match status" value="1"/>
</dbReference>
<dbReference type="SMART" id="SM00360">
    <property type="entry name" value="RRM"/>
    <property type="match status" value="2"/>
</dbReference>
<dbReference type="AlphaFoldDB" id="A0AAV5WRY8"/>
<dbReference type="InterPro" id="IPR012677">
    <property type="entry name" value="Nucleotide-bd_a/b_plait_sf"/>
</dbReference>
<dbReference type="SUPFAM" id="SSF54928">
    <property type="entry name" value="RNA-binding domain, RBD"/>
    <property type="match status" value="1"/>
</dbReference>
<dbReference type="EMBL" id="BTSY01000006">
    <property type="protein sequence ID" value="GMT32484.1"/>
    <property type="molecule type" value="Genomic_DNA"/>
</dbReference>
<evidence type="ECO:0000256" key="1">
    <source>
        <dbReference type="ARBA" id="ARBA00004123"/>
    </source>
</evidence>
<evidence type="ECO:0000259" key="8">
    <source>
        <dbReference type="PROSITE" id="PS50102"/>
    </source>
</evidence>
<keyword evidence="10" id="KW-1185">Reference proteome</keyword>
<keyword evidence="4" id="KW-0677">Repeat</keyword>
<evidence type="ECO:0000256" key="5">
    <source>
        <dbReference type="ARBA" id="ARBA00022884"/>
    </source>
</evidence>
<evidence type="ECO:0000313" key="9">
    <source>
        <dbReference type="EMBL" id="GMT32484.1"/>
    </source>
</evidence>
<dbReference type="GO" id="GO:0005737">
    <property type="term" value="C:cytoplasm"/>
    <property type="evidence" value="ECO:0007669"/>
    <property type="project" value="UniProtKB-SubCell"/>
</dbReference>
<proteinExistence type="predicted"/>
<sequence length="165" mass="18200">YVGDLHPAVDEAILFDKFIDVGPLLSVRVCRDSVTHRSLGYGYVNYESVDDAGTALSRLNFSKILGKPIRITRYNRDASTRQPNDANVFVKNLDTTIGGKALHRTFARFGAIISCKVDLDSDGISKGYGFVQFETESAARRAIESLDGTYLGGKKVFVGKFRPRS</sequence>
<dbReference type="FunFam" id="3.30.70.330:FF:000651">
    <property type="entry name" value="Poly(A) binding protein cytoplasmic 1 like"/>
    <property type="match status" value="1"/>
</dbReference>
<reference evidence="9" key="1">
    <citation type="submission" date="2023-10" db="EMBL/GenBank/DDBJ databases">
        <title>Genome assembly of Pristionchus species.</title>
        <authorList>
            <person name="Yoshida K."/>
            <person name="Sommer R.J."/>
        </authorList>
    </citation>
    <scope>NUCLEOTIDE SEQUENCE</scope>
    <source>
        <strain evidence="9">RS5133</strain>
    </source>
</reference>
<comment type="caution">
    <text evidence="9">The sequence shown here is derived from an EMBL/GenBank/DDBJ whole genome shotgun (WGS) entry which is preliminary data.</text>
</comment>
<dbReference type="GO" id="GO:0005634">
    <property type="term" value="C:nucleus"/>
    <property type="evidence" value="ECO:0007669"/>
    <property type="project" value="UniProtKB-SubCell"/>
</dbReference>
<dbReference type="InterPro" id="IPR000504">
    <property type="entry name" value="RRM_dom"/>
</dbReference>
<keyword evidence="5 7" id="KW-0694">RNA-binding</keyword>
<protein>
    <recommendedName>
        <fullName evidence="8">RRM domain-containing protein</fullName>
    </recommendedName>
</protein>
<keyword evidence="6" id="KW-0539">Nucleus</keyword>
<dbReference type="InterPro" id="IPR035979">
    <property type="entry name" value="RBD_domain_sf"/>
</dbReference>
<accession>A0AAV5WRY8</accession>
<dbReference type="Proteomes" id="UP001432322">
    <property type="component" value="Unassembled WGS sequence"/>
</dbReference>
<dbReference type="GO" id="GO:0003723">
    <property type="term" value="F:RNA binding"/>
    <property type="evidence" value="ECO:0007669"/>
    <property type="project" value="UniProtKB-UniRule"/>
</dbReference>